<dbReference type="PANTHER" id="PTHR23513:SF6">
    <property type="entry name" value="MAJOR FACILITATOR SUPERFAMILY ASSOCIATED DOMAIN-CONTAINING PROTEIN"/>
    <property type="match status" value="1"/>
</dbReference>
<feature type="domain" description="Major facilitator superfamily (MFS) profile" evidence="8">
    <location>
        <begin position="274"/>
        <end position="472"/>
    </location>
</feature>
<organism evidence="9 10">
    <name type="scientific">Catenulispora yoronensis</name>
    <dbReference type="NCBI Taxonomy" id="450799"/>
    <lineage>
        <taxon>Bacteria</taxon>
        <taxon>Bacillati</taxon>
        <taxon>Actinomycetota</taxon>
        <taxon>Actinomycetes</taxon>
        <taxon>Catenulisporales</taxon>
        <taxon>Catenulisporaceae</taxon>
        <taxon>Catenulispora</taxon>
    </lineage>
</organism>
<evidence type="ECO:0000313" key="9">
    <source>
        <dbReference type="EMBL" id="GAA2057602.1"/>
    </source>
</evidence>
<evidence type="ECO:0000256" key="3">
    <source>
        <dbReference type="ARBA" id="ARBA00022692"/>
    </source>
</evidence>
<gene>
    <name evidence="9" type="ORF">GCM10009839_78830</name>
</gene>
<proteinExistence type="predicted"/>
<feature type="transmembrane region" description="Helical" evidence="7">
    <location>
        <begin position="410"/>
        <end position="429"/>
    </location>
</feature>
<keyword evidence="10" id="KW-1185">Reference proteome</keyword>
<feature type="transmembrane region" description="Helical" evidence="7">
    <location>
        <begin position="365"/>
        <end position="389"/>
    </location>
</feature>
<evidence type="ECO:0000256" key="6">
    <source>
        <dbReference type="SAM" id="MobiDB-lite"/>
    </source>
</evidence>
<evidence type="ECO:0000256" key="1">
    <source>
        <dbReference type="ARBA" id="ARBA00004651"/>
    </source>
</evidence>
<keyword evidence="4 7" id="KW-1133">Transmembrane helix</keyword>
<dbReference type="InterPro" id="IPR011701">
    <property type="entry name" value="MFS"/>
</dbReference>
<dbReference type="Gene3D" id="1.20.1250.20">
    <property type="entry name" value="MFS general substrate transporter like domains"/>
    <property type="match status" value="1"/>
</dbReference>
<dbReference type="RefSeq" id="WP_344670833.1">
    <property type="nucleotide sequence ID" value="NZ_BAAAQN010000068.1"/>
</dbReference>
<reference evidence="10" key="1">
    <citation type="journal article" date="2019" name="Int. J. Syst. Evol. Microbiol.">
        <title>The Global Catalogue of Microorganisms (GCM) 10K type strain sequencing project: providing services to taxonomists for standard genome sequencing and annotation.</title>
        <authorList>
            <consortium name="The Broad Institute Genomics Platform"/>
            <consortium name="The Broad Institute Genome Sequencing Center for Infectious Disease"/>
            <person name="Wu L."/>
            <person name="Ma J."/>
        </authorList>
    </citation>
    <scope>NUCLEOTIDE SEQUENCE [LARGE SCALE GENOMIC DNA]</scope>
    <source>
        <strain evidence="10">JCM 16014</strain>
    </source>
</reference>
<protein>
    <submittedName>
        <fullName evidence="9">MFS transporter</fullName>
    </submittedName>
</protein>
<feature type="transmembrane region" description="Helical" evidence="7">
    <location>
        <begin position="277"/>
        <end position="299"/>
    </location>
</feature>
<dbReference type="Proteomes" id="UP001500751">
    <property type="component" value="Unassembled WGS sequence"/>
</dbReference>
<dbReference type="InterPro" id="IPR020846">
    <property type="entry name" value="MFS_dom"/>
</dbReference>
<dbReference type="SUPFAM" id="SSF103473">
    <property type="entry name" value="MFS general substrate transporter"/>
    <property type="match status" value="1"/>
</dbReference>
<dbReference type="CDD" id="cd06173">
    <property type="entry name" value="MFS_MefA_like"/>
    <property type="match status" value="1"/>
</dbReference>
<evidence type="ECO:0000256" key="2">
    <source>
        <dbReference type="ARBA" id="ARBA00022475"/>
    </source>
</evidence>
<feature type="compositionally biased region" description="Pro residues" evidence="6">
    <location>
        <begin position="42"/>
        <end position="51"/>
    </location>
</feature>
<dbReference type="InterPro" id="IPR036259">
    <property type="entry name" value="MFS_trans_sf"/>
</dbReference>
<sequence>MTAAAVRPPTSADDPAENTPPNNAPPNDTPPKNSPAENSPPKNSPPENTPPPSLWHNVDFLKFWLGETISLFGTQVTALALPLTAVTVFHASDGQVGLLRFLQLAPYLLLALLFGAVVDRMRRRRVLLLANGARMVLIGLIPLLSATHHLTLGLLLGLAAAIGVFSVLFDVSWMAFVPTVVRDSRSFVEANQKTGVTASAADVAGPGVAGAVIGALTAPTALAVDAASYLVSLVTLLWIRTPEARPPGPSETTARRSIAAEIRDGLRFVFGHRVLRPLALVGPFSNFALVSVWTMFLLYASRDRGLSPAQIGLVFSMSSLGGLLGATLSRRVIARFRFGLVYAVSMGAMFAGPVLIPLAGGPRAAQLAVFIAAFFISYLGLGIANIVVISIRQAATPAPMMGRMTAAFRTLLFGGGSLGGLVGGLLAGSLGAREALAVVGTGSLLMLVPLALSPVSRLRTQSEVSAGATAEA</sequence>
<keyword evidence="5 7" id="KW-0472">Membrane</keyword>
<evidence type="ECO:0000259" key="8">
    <source>
        <dbReference type="PROSITE" id="PS50850"/>
    </source>
</evidence>
<evidence type="ECO:0000256" key="7">
    <source>
        <dbReference type="SAM" id="Phobius"/>
    </source>
</evidence>
<feature type="transmembrane region" description="Helical" evidence="7">
    <location>
        <begin position="69"/>
        <end position="89"/>
    </location>
</feature>
<feature type="transmembrane region" description="Helical" evidence="7">
    <location>
        <begin position="311"/>
        <end position="328"/>
    </location>
</feature>
<feature type="transmembrane region" description="Helical" evidence="7">
    <location>
        <begin position="126"/>
        <end position="146"/>
    </location>
</feature>
<comment type="caution">
    <text evidence="9">The sequence shown here is derived from an EMBL/GenBank/DDBJ whole genome shotgun (WGS) entry which is preliminary data.</text>
</comment>
<name>A0ABP5GUD9_9ACTN</name>
<dbReference type="PROSITE" id="PS50850">
    <property type="entry name" value="MFS"/>
    <property type="match status" value="1"/>
</dbReference>
<keyword evidence="3 7" id="KW-0812">Transmembrane</keyword>
<dbReference type="EMBL" id="BAAAQN010000068">
    <property type="protein sequence ID" value="GAA2057602.1"/>
    <property type="molecule type" value="Genomic_DNA"/>
</dbReference>
<evidence type="ECO:0000256" key="4">
    <source>
        <dbReference type="ARBA" id="ARBA00022989"/>
    </source>
</evidence>
<dbReference type="Pfam" id="PF07690">
    <property type="entry name" value="MFS_1"/>
    <property type="match status" value="1"/>
</dbReference>
<comment type="subcellular location">
    <subcellularLocation>
        <location evidence="1">Cell membrane</location>
        <topology evidence="1">Multi-pass membrane protein</topology>
    </subcellularLocation>
</comment>
<feature type="transmembrane region" description="Helical" evidence="7">
    <location>
        <begin position="435"/>
        <end position="452"/>
    </location>
</feature>
<evidence type="ECO:0000256" key="5">
    <source>
        <dbReference type="ARBA" id="ARBA00023136"/>
    </source>
</evidence>
<feature type="transmembrane region" description="Helical" evidence="7">
    <location>
        <begin position="101"/>
        <end position="119"/>
    </location>
</feature>
<accession>A0ABP5GUD9</accession>
<feature type="transmembrane region" description="Helical" evidence="7">
    <location>
        <begin position="152"/>
        <end position="176"/>
    </location>
</feature>
<feature type="transmembrane region" description="Helical" evidence="7">
    <location>
        <begin position="340"/>
        <end position="359"/>
    </location>
</feature>
<feature type="region of interest" description="Disordered" evidence="6">
    <location>
        <begin position="1"/>
        <end position="51"/>
    </location>
</feature>
<feature type="compositionally biased region" description="Pro residues" evidence="6">
    <location>
        <begin position="22"/>
        <end position="33"/>
    </location>
</feature>
<keyword evidence="2" id="KW-1003">Cell membrane</keyword>
<evidence type="ECO:0000313" key="10">
    <source>
        <dbReference type="Proteomes" id="UP001500751"/>
    </source>
</evidence>
<dbReference type="PANTHER" id="PTHR23513">
    <property type="entry name" value="INTEGRAL MEMBRANE EFFLUX PROTEIN-RELATED"/>
    <property type="match status" value="1"/>
</dbReference>